<feature type="transmembrane region" description="Helical" evidence="7">
    <location>
        <begin position="137"/>
        <end position="159"/>
    </location>
</feature>
<dbReference type="PANTHER" id="PTHR30509:SF9">
    <property type="entry name" value="MULTIDRUG RESISTANCE PROTEIN MDTO"/>
    <property type="match status" value="1"/>
</dbReference>
<feature type="domain" description="Integral membrane bound transporter" evidence="8">
    <location>
        <begin position="211"/>
        <end position="336"/>
    </location>
</feature>
<dbReference type="InterPro" id="IPR049453">
    <property type="entry name" value="Memb_transporter_dom"/>
</dbReference>
<proteinExistence type="inferred from homology"/>
<evidence type="ECO:0000313" key="10">
    <source>
        <dbReference type="Proteomes" id="UP000481037"/>
    </source>
</evidence>
<keyword evidence="5 7" id="KW-0472">Membrane</keyword>
<keyword evidence="10" id="KW-1185">Reference proteome</keyword>
<evidence type="ECO:0000256" key="4">
    <source>
        <dbReference type="ARBA" id="ARBA00022989"/>
    </source>
</evidence>
<name>A0A6L5QDI7_9BURK</name>
<evidence type="ECO:0000259" key="8">
    <source>
        <dbReference type="Pfam" id="PF13515"/>
    </source>
</evidence>
<feature type="transmembrane region" description="Helical" evidence="7">
    <location>
        <begin position="67"/>
        <end position="100"/>
    </location>
</feature>
<evidence type="ECO:0000256" key="2">
    <source>
        <dbReference type="ARBA" id="ARBA00022475"/>
    </source>
</evidence>
<comment type="caution">
    <text evidence="9">The sequence shown here is derived from an EMBL/GenBank/DDBJ whole genome shotgun (WGS) entry which is preliminary data.</text>
</comment>
<feature type="transmembrane region" description="Helical" evidence="7">
    <location>
        <begin position="327"/>
        <end position="345"/>
    </location>
</feature>
<evidence type="ECO:0000256" key="6">
    <source>
        <dbReference type="ARBA" id="ARBA00043993"/>
    </source>
</evidence>
<feature type="transmembrane region" description="Helical" evidence="7">
    <location>
        <begin position="290"/>
        <end position="307"/>
    </location>
</feature>
<dbReference type="PANTHER" id="PTHR30509">
    <property type="entry name" value="P-HYDROXYBENZOIC ACID EFFLUX PUMP SUBUNIT-RELATED"/>
    <property type="match status" value="1"/>
</dbReference>
<comment type="subcellular location">
    <subcellularLocation>
        <location evidence="1">Cell membrane</location>
        <topology evidence="1">Multi-pass membrane protein</topology>
    </subcellularLocation>
</comment>
<dbReference type="AlphaFoldDB" id="A0A6L5QDI7"/>
<evidence type="ECO:0000256" key="5">
    <source>
        <dbReference type="ARBA" id="ARBA00023136"/>
    </source>
</evidence>
<reference evidence="9 10" key="1">
    <citation type="submission" date="2019-11" db="EMBL/GenBank/DDBJ databases">
        <title>Novel species isolated from a subtropical stream in China.</title>
        <authorList>
            <person name="Lu H."/>
        </authorList>
    </citation>
    <scope>NUCLEOTIDE SEQUENCE [LARGE SCALE GENOMIC DNA]</scope>
    <source>
        <strain evidence="9 10">FT25W</strain>
    </source>
</reference>
<gene>
    <name evidence="9" type="ORF">GJ697_05835</name>
</gene>
<dbReference type="PROSITE" id="PS51257">
    <property type="entry name" value="PROKAR_LIPOPROTEIN"/>
    <property type="match status" value="1"/>
</dbReference>
<dbReference type="Pfam" id="PF13515">
    <property type="entry name" value="FUSC_2"/>
    <property type="match status" value="1"/>
</dbReference>
<feature type="transmembrane region" description="Helical" evidence="7">
    <location>
        <begin position="211"/>
        <end position="235"/>
    </location>
</feature>
<accession>A0A6L5QDI7</accession>
<dbReference type="Proteomes" id="UP000481037">
    <property type="component" value="Unassembled WGS sequence"/>
</dbReference>
<feature type="transmembrane region" description="Helical" evidence="7">
    <location>
        <begin position="255"/>
        <end position="278"/>
    </location>
</feature>
<sequence>MFKSLLAHATDKANLLEGMRAASASAIMLLVGCALHAPDFAWAAIGAFWSSLATASDTARNRLASMLSFAALSTLAGGLTTYAASFGIACGALAILVAVTAAGFTRIWGAKAYQVAILAATACVVMVDRPWHGGAGGMAYLGVYLFGCLFATALSMLIWQLRPFEREYHSTTWQQALARTLRDAVLTLRAHASLSSDGAHFALRLGIATTVAYLTVHLLHLPYGYWATMAVLLVLQPSAAGTWPRSVERALGTVVGTVIAVAISGLAQSPLAIAVAVFPLIGLTMALRPVGYGVFVAFLTPSFVLVADYAMPVLDEYNYVLARLENNLLGSAIAVAATLILWPLTERLRRKPIN</sequence>
<protein>
    <recommendedName>
        <fullName evidence="8">Integral membrane bound transporter domain-containing protein</fullName>
    </recommendedName>
</protein>
<evidence type="ECO:0000256" key="3">
    <source>
        <dbReference type="ARBA" id="ARBA00022692"/>
    </source>
</evidence>
<feature type="transmembrane region" description="Helical" evidence="7">
    <location>
        <begin position="112"/>
        <end position="131"/>
    </location>
</feature>
<evidence type="ECO:0000313" key="9">
    <source>
        <dbReference type="EMBL" id="MRX07352.1"/>
    </source>
</evidence>
<dbReference type="GO" id="GO:0005886">
    <property type="term" value="C:plasma membrane"/>
    <property type="evidence" value="ECO:0007669"/>
    <property type="project" value="UniProtKB-SubCell"/>
</dbReference>
<evidence type="ECO:0000256" key="1">
    <source>
        <dbReference type="ARBA" id="ARBA00004651"/>
    </source>
</evidence>
<organism evidence="9 10">
    <name type="scientific">Duganella alba</name>
    <dbReference type="NCBI Taxonomy" id="2666081"/>
    <lineage>
        <taxon>Bacteria</taxon>
        <taxon>Pseudomonadati</taxon>
        <taxon>Pseudomonadota</taxon>
        <taxon>Betaproteobacteria</taxon>
        <taxon>Burkholderiales</taxon>
        <taxon>Oxalobacteraceae</taxon>
        <taxon>Telluria group</taxon>
        <taxon>Duganella</taxon>
    </lineage>
</organism>
<keyword evidence="2" id="KW-1003">Cell membrane</keyword>
<keyword evidence="3 7" id="KW-0812">Transmembrane</keyword>
<evidence type="ECO:0000256" key="7">
    <source>
        <dbReference type="SAM" id="Phobius"/>
    </source>
</evidence>
<dbReference type="RefSeq" id="WP_154369547.1">
    <property type="nucleotide sequence ID" value="NZ_WKJM01000003.1"/>
</dbReference>
<dbReference type="EMBL" id="WKJM01000003">
    <property type="protein sequence ID" value="MRX07352.1"/>
    <property type="molecule type" value="Genomic_DNA"/>
</dbReference>
<keyword evidence="4 7" id="KW-1133">Transmembrane helix</keyword>
<comment type="similarity">
    <text evidence="6">Belongs to the YccS/YhfK family.</text>
</comment>